<feature type="chain" id="PRO_5005330264" evidence="1">
    <location>
        <begin position="24"/>
        <end position="72"/>
    </location>
</feature>
<feature type="signal peptide" evidence="1">
    <location>
        <begin position="1"/>
        <end position="23"/>
    </location>
</feature>
<keyword evidence="2" id="KW-1185">Reference proteome</keyword>
<protein>
    <submittedName>
        <fullName evidence="3">Uncharacterized protein</fullName>
    </submittedName>
</protein>
<accession>A0A0K0FSA7</accession>
<evidence type="ECO:0000313" key="2">
    <source>
        <dbReference type="Proteomes" id="UP000035680"/>
    </source>
</evidence>
<sequence length="72" mass="8288">MNLKFYLPIIAVILVTFILNCSAESASLLEDSSAEYLNKRNARAEIVRPQHGYNLRDSQRNEIHLRPMARTN</sequence>
<reference evidence="3" key="2">
    <citation type="submission" date="2015-08" db="UniProtKB">
        <authorList>
            <consortium name="WormBaseParasite"/>
        </authorList>
    </citation>
    <scope>IDENTIFICATION</scope>
</reference>
<dbReference type="AlphaFoldDB" id="A0A0K0FSA7"/>
<proteinExistence type="predicted"/>
<reference evidence="2" key="1">
    <citation type="submission" date="2014-07" db="EMBL/GenBank/DDBJ databases">
        <authorList>
            <person name="Martin A.A"/>
            <person name="De Silva N."/>
        </authorList>
    </citation>
    <scope>NUCLEOTIDE SEQUENCE</scope>
</reference>
<evidence type="ECO:0000256" key="1">
    <source>
        <dbReference type="SAM" id="SignalP"/>
    </source>
</evidence>
<evidence type="ECO:0000313" key="3">
    <source>
        <dbReference type="WBParaSite" id="SVE_1330000.1"/>
    </source>
</evidence>
<keyword evidence="1" id="KW-0732">Signal</keyword>
<dbReference type="Proteomes" id="UP000035680">
    <property type="component" value="Unassembled WGS sequence"/>
</dbReference>
<organism evidence="2 3">
    <name type="scientific">Strongyloides venezuelensis</name>
    <name type="common">Threadworm</name>
    <dbReference type="NCBI Taxonomy" id="75913"/>
    <lineage>
        <taxon>Eukaryota</taxon>
        <taxon>Metazoa</taxon>
        <taxon>Ecdysozoa</taxon>
        <taxon>Nematoda</taxon>
        <taxon>Chromadorea</taxon>
        <taxon>Rhabditida</taxon>
        <taxon>Tylenchina</taxon>
        <taxon>Panagrolaimomorpha</taxon>
        <taxon>Strongyloidoidea</taxon>
        <taxon>Strongyloididae</taxon>
        <taxon>Strongyloides</taxon>
    </lineage>
</organism>
<dbReference type="WBParaSite" id="SVE_1330000.1">
    <property type="protein sequence ID" value="SVE_1330000.1"/>
    <property type="gene ID" value="SVE_1330000"/>
</dbReference>
<name>A0A0K0FSA7_STRVS</name>